<comment type="caution">
    <text evidence="2">The sequence shown here is derived from an EMBL/GenBank/DDBJ whole genome shotgun (WGS) entry which is preliminary data.</text>
</comment>
<accession>T0JZB0</accession>
<organism evidence="2 3">
    <name type="scientific">Colletotrichum gloeosporioides (strain Cg-14)</name>
    <name type="common">Anthracnose fungus</name>
    <name type="synonym">Glomerella cingulata</name>
    <dbReference type="NCBI Taxonomy" id="1237896"/>
    <lineage>
        <taxon>Eukaryota</taxon>
        <taxon>Fungi</taxon>
        <taxon>Dikarya</taxon>
        <taxon>Ascomycota</taxon>
        <taxon>Pezizomycotina</taxon>
        <taxon>Sordariomycetes</taxon>
        <taxon>Hypocreomycetidae</taxon>
        <taxon>Glomerellales</taxon>
        <taxon>Glomerellaceae</taxon>
        <taxon>Colletotrichum</taxon>
        <taxon>Colletotrichum gloeosporioides species complex</taxon>
    </lineage>
</organism>
<evidence type="ECO:0000313" key="2">
    <source>
        <dbReference type="EMBL" id="EQB45868.1"/>
    </source>
</evidence>
<dbReference type="Gene3D" id="3.80.10.10">
    <property type="entry name" value="Ribonuclease Inhibitor"/>
    <property type="match status" value="1"/>
</dbReference>
<sequence>MVNFPTSPQMPPGDIGRNDAHGDDTPNDHVHRGGSSHTDIPDSDSSTRKAADHRITQVEKPACSTFSNMRTSDSTVDRSWRPFLLGLPGEIILEILRAFPPDRRLPTFNIQPAGPKSIALFRSTTRLAITALSRTCRALRHPSQKQLFSDIYLTKGKQMGLLLRSFIEKPRFCTYVRGLCLGFALNREREAYDGVHTIYEKIDLNKIPTFLLGALEHCGVKEQQTGAFTEDDVEESFEIFAGLMLSLTTRLEHLTIGFDDRDRTHPVDERRADLYSPPRINRESPSGIDRFISAFHSTYGGNDAGNDAGSPDRTENFKHKVLTRLQRLEIHGNVYRFFEWPPSLTRFSRFPVPGLLALPTLTSFTSYSDSSQWASLSETGRAAPLALQELSLYQETKTGSALCSLLERCPDLKKLEIVMDCPNPRDGISYGTETARISTAITTSCPQLGTLILRTKGNHLLFFEDEPGRSWLSKMHNLVNLQADVPCLFKSLEDMALADVSGRLPPNIENLTIYDMWYRDPRFLYCMRYEVRAPDDYVLHPQDNTDAVAEPFAEMLLRLRSSLLADRLPNLRKVAVKSPIFEFDVGNASSDLTKAFEAAETLQIYLSLYLFAKDATSKSTMKVSAVLAAITLFAGVSMASPKGIDTSVDVGEGGAGGLESRGTCCTCPDGRKGCGGFCYSNCPQCIWKSC</sequence>
<evidence type="ECO:0000313" key="3">
    <source>
        <dbReference type="Proteomes" id="UP000015530"/>
    </source>
</evidence>
<dbReference type="InterPro" id="IPR032675">
    <property type="entry name" value="LRR_dom_sf"/>
</dbReference>
<feature type="compositionally biased region" description="Basic and acidic residues" evidence="1">
    <location>
        <begin position="16"/>
        <end position="31"/>
    </location>
</feature>
<dbReference type="OrthoDB" id="4816929at2759"/>
<evidence type="ECO:0000256" key="1">
    <source>
        <dbReference type="SAM" id="MobiDB-lite"/>
    </source>
</evidence>
<dbReference type="EMBL" id="AMYD01003619">
    <property type="protein sequence ID" value="EQB45868.1"/>
    <property type="molecule type" value="Genomic_DNA"/>
</dbReference>
<feature type="compositionally biased region" description="Basic and acidic residues" evidence="1">
    <location>
        <begin position="45"/>
        <end position="57"/>
    </location>
</feature>
<gene>
    <name evidence="2" type="ORF">CGLO_15187</name>
</gene>
<dbReference type="HOGENOM" id="CLU_399010_0_0_1"/>
<reference evidence="3" key="1">
    <citation type="journal article" date="2013" name="Mol. Plant Microbe Interact.">
        <title>Global aspects of pacC regulation of pathogenicity genes in Colletotrichum gloeosporioides as revealed by transcriptome analysis.</title>
        <authorList>
            <person name="Alkan N."/>
            <person name="Meng X."/>
            <person name="Friedlander G."/>
            <person name="Reuveni E."/>
            <person name="Sukno S."/>
            <person name="Sherman A."/>
            <person name="Thon M."/>
            <person name="Fluhr R."/>
            <person name="Prusky D."/>
        </authorList>
    </citation>
    <scope>NUCLEOTIDE SEQUENCE [LARGE SCALE GENOMIC DNA]</scope>
    <source>
        <strain evidence="3">Cg-14</strain>
    </source>
</reference>
<name>T0JZB0_COLGC</name>
<dbReference type="Proteomes" id="UP000015530">
    <property type="component" value="Unassembled WGS sequence"/>
</dbReference>
<dbReference type="AlphaFoldDB" id="T0JZB0"/>
<protein>
    <submittedName>
        <fullName evidence="2">Uncharacterized protein</fullName>
    </submittedName>
</protein>
<feature type="region of interest" description="Disordered" evidence="1">
    <location>
        <begin position="1"/>
        <end position="72"/>
    </location>
</feature>
<proteinExistence type="predicted"/>
<dbReference type="eggNOG" id="ENOG502RIWP">
    <property type="taxonomic scope" value="Eukaryota"/>
</dbReference>